<reference evidence="15 16" key="1">
    <citation type="submission" date="2021-03" db="EMBL/GenBank/DDBJ databases">
        <title>Genomic Encyclopedia of Type Strains, Phase IV (KMG-IV): sequencing the most valuable type-strain genomes for metagenomic binning, comparative biology and taxonomic classification.</title>
        <authorList>
            <person name="Goeker M."/>
        </authorList>
    </citation>
    <scope>NUCLEOTIDE SEQUENCE [LARGE SCALE GENOMIC DNA]</scope>
    <source>
        <strain evidence="15 16">DSM 23491</strain>
    </source>
</reference>
<dbReference type="Gene3D" id="1.10.4030.10">
    <property type="entry name" value="Porin chaperone SurA, peptide-binding domain"/>
    <property type="match status" value="1"/>
</dbReference>
<dbReference type="HAMAP" id="MF_01145">
    <property type="entry name" value="Foldase_PrsA"/>
    <property type="match status" value="1"/>
</dbReference>
<proteinExistence type="inferred from homology"/>
<keyword evidence="5 11" id="KW-0732">Signal</keyword>
<dbReference type="SUPFAM" id="SSF109998">
    <property type="entry name" value="Triger factor/SurA peptide-binding domain-like"/>
    <property type="match status" value="1"/>
</dbReference>
<evidence type="ECO:0000256" key="11">
    <source>
        <dbReference type="HAMAP-Rule" id="MF_01145"/>
    </source>
</evidence>
<evidence type="ECO:0000256" key="1">
    <source>
        <dbReference type="ARBA" id="ARBA00000971"/>
    </source>
</evidence>
<accession>A0ABS4H188</accession>
<evidence type="ECO:0000259" key="14">
    <source>
        <dbReference type="PROSITE" id="PS50198"/>
    </source>
</evidence>
<evidence type="ECO:0000256" key="6">
    <source>
        <dbReference type="ARBA" id="ARBA00023110"/>
    </source>
</evidence>
<dbReference type="Gene3D" id="3.10.50.40">
    <property type="match status" value="1"/>
</dbReference>
<dbReference type="InterPro" id="IPR027304">
    <property type="entry name" value="Trigger_fact/SurA_dom_sf"/>
</dbReference>
<name>A0ABS4H188_9BACL</name>
<evidence type="ECO:0000256" key="10">
    <source>
        <dbReference type="ARBA" id="ARBA00023288"/>
    </source>
</evidence>
<dbReference type="InterPro" id="IPR000297">
    <property type="entry name" value="PPIase_PpiC"/>
</dbReference>
<sequence>MSEKEQWETEEGTSNKEQSADIVETNEQADNNLENETAEQESAVAAAPSHKGSNKIWMGISIILAAALIIVILTKFTGGNETVATVNGTKITKDDFYKELVKAGGAKTLDNMITQELVKQEADKAGIKVTEDDINKELAKMKEGFGSDEEFKQAIENYYGMTYDQFKDQMKFQVEVRKLLEPQVKVTDDQIKQYYEQNKASYNTPEQVKASHILVKTEAEAKQILQQLKSGADFATLAKEKSIDPGSKDKGGELGYFSRGDMVKEFEDAAFSTKVGEISGIVKSEHGYHIIKVEDHKPAHTATLEEKKAEIKDTLISQEVSNKYNTWIEQLKAKADISNTLESANKDAAKATTDATTTK</sequence>
<dbReference type="GO" id="GO:0003755">
    <property type="term" value="F:peptidyl-prolyl cis-trans isomerase activity"/>
    <property type="evidence" value="ECO:0007669"/>
    <property type="project" value="UniProtKB-EC"/>
</dbReference>
<keyword evidence="6 11" id="KW-0697">Rotamase</keyword>
<feature type="domain" description="PpiC" evidence="14">
    <location>
        <begin position="205"/>
        <end position="295"/>
    </location>
</feature>
<keyword evidence="4 11" id="KW-1003">Cell membrane</keyword>
<evidence type="ECO:0000256" key="5">
    <source>
        <dbReference type="ARBA" id="ARBA00022729"/>
    </source>
</evidence>
<feature type="compositionally biased region" description="Polar residues" evidence="12">
    <location>
        <begin position="25"/>
        <end position="35"/>
    </location>
</feature>
<dbReference type="InterPro" id="IPR023058">
    <property type="entry name" value="PPIase_PpiC_CS"/>
</dbReference>
<keyword evidence="8" id="KW-0564">Palmitate</keyword>
<comment type="function">
    <text evidence="11">Plays a major role in protein secretion by helping the post-translocational extracellular folding of several secreted proteins.</text>
</comment>
<dbReference type="RefSeq" id="WP_209846306.1">
    <property type="nucleotide sequence ID" value="NZ_CBCRVE010000002.1"/>
</dbReference>
<dbReference type="InterPro" id="IPR050245">
    <property type="entry name" value="PrsA_foldase"/>
</dbReference>
<evidence type="ECO:0000313" key="15">
    <source>
        <dbReference type="EMBL" id="MBP1936275.1"/>
    </source>
</evidence>
<evidence type="ECO:0000256" key="9">
    <source>
        <dbReference type="ARBA" id="ARBA00023235"/>
    </source>
</evidence>
<evidence type="ECO:0000256" key="13">
    <source>
        <dbReference type="SAM" id="Phobius"/>
    </source>
</evidence>
<evidence type="ECO:0000256" key="4">
    <source>
        <dbReference type="ARBA" id="ARBA00022475"/>
    </source>
</evidence>
<comment type="similarity">
    <text evidence="3 11">Belongs to the PrsA family.</text>
</comment>
<keyword evidence="10" id="KW-0449">Lipoprotein</keyword>
<dbReference type="Pfam" id="PF13624">
    <property type="entry name" value="SurA_N_3"/>
    <property type="match status" value="1"/>
</dbReference>
<evidence type="ECO:0000256" key="12">
    <source>
        <dbReference type="SAM" id="MobiDB-lite"/>
    </source>
</evidence>
<gene>
    <name evidence="11" type="primary">prsA</name>
    <name evidence="15" type="ORF">J2Z20_001136</name>
</gene>
<comment type="caution">
    <text evidence="15">The sequence shown here is derived from an EMBL/GenBank/DDBJ whole genome shotgun (WGS) entry which is preliminary data.</text>
</comment>
<dbReference type="InterPro" id="IPR023059">
    <property type="entry name" value="Foldase_PrsA"/>
</dbReference>
<dbReference type="Proteomes" id="UP001519273">
    <property type="component" value="Unassembled WGS sequence"/>
</dbReference>
<dbReference type="SUPFAM" id="SSF54534">
    <property type="entry name" value="FKBP-like"/>
    <property type="match status" value="1"/>
</dbReference>
<protein>
    <recommendedName>
        <fullName evidence="11">Foldase protein PrsA</fullName>
        <ecNumber evidence="11">5.2.1.8</ecNumber>
    </recommendedName>
</protein>
<feature type="transmembrane region" description="Helical" evidence="13">
    <location>
        <begin position="56"/>
        <end position="76"/>
    </location>
</feature>
<dbReference type="EMBL" id="JAGGKP010000001">
    <property type="protein sequence ID" value="MBP1936275.1"/>
    <property type="molecule type" value="Genomic_DNA"/>
</dbReference>
<evidence type="ECO:0000256" key="7">
    <source>
        <dbReference type="ARBA" id="ARBA00023136"/>
    </source>
</evidence>
<dbReference type="PANTHER" id="PTHR47245">
    <property type="entry name" value="PEPTIDYLPROLYL ISOMERASE"/>
    <property type="match status" value="1"/>
</dbReference>
<keyword evidence="16" id="KW-1185">Reference proteome</keyword>
<evidence type="ECO:0000256" key="8">
    <source>
        <dbReference type="ARBA" id="ARBA00023139"/>
    </source>
</evidence>
<evidence type="ECO:0000256" key="3">
    <source>
        <dbReference type="ARBA" id="ARBA00006071"/>
    </source>
</evidence>
<organism evidence="15 16">
    <name type="scientific">Paenibacillus sediminis</name>
    <dbReference type="NCBI Taxonomy" id="664909"/>
    <lineage>
        <taxon>Bacteria</taxon>
        <taxon>Bacillati</taxon>
        <taxon>Bacillota</taxon>
        <taxon>Bacilli</taxon>
        <taxon>Bacillales</taxon>
        <taxon>Paenibacillaceae</taxon>
        <taxon>Paenibacillus</taxon>
    </lineage>
</organism>
<keyword evidence="9 11" id="KW-0413">Isomerase</keyword>
<feature type="region of interest" description="Disordered" evidence="12">
    <location>
        <begin position="1"/>
        <end position="49"/>
    </location>
</feature>
<dbReference type="Pfam" id="PF13616">
    <property type="entry name" value="Rotamase_3"/>
    <property type="match status" value="1"/>
</dbReference>
<dbReference type="PROSITE" id="PS01096">
    <property type="entry name" value="PPIC_PPIASE_1"/>
    <property type="match status" value="1"/>
</dbReference>
<dbReference type="PROSITE" id="PS50198">
    <property type="entry name" value="PPIC_PPIASE_2"/>
    <property type="match status" value="1"/>
</dbReference>
<evidence type="ECO:0000256" key="2">
    <source>
        <dbReference type="ARBA" id="ARBA00004193"/>
    </source>
</evidence>
<keyword evidence="13" id="KW-1133">Transmembrane helix</keyword>
<keyword evidence="13" id="KW-0812">Transmembrane</keyword>
<keyword evidence="7 11" id="KW-0472">Membrane</keyword>
<dbReference type="EC" id="5.2.1.8" evidence="11"/>
<comment type="catalytic activity">
    <reaction evidence="1 11">
        <text>[protein]-peptidylproline (omega=180) = [protein]-peptidylproline (omega=0)</text>
        <dbReference type="Rhea" id="RHEA:16237"/>
        <dbReference type="Rhea" id="RHEA-COMP:10747"/>
        <dbReference type="Rhea" id="RHEA-COMP:10748"/>
        <dbReference type="ChEBI" id="CHEBI:83833"/>
        <dbReference type="ChEBI" id="CHEBI:83834"/>
        <dbReference type="EC" id="5.2.1.8"/>
    </reaction>
</comment>
<dbReference type="PANTHER" id="PTHR47245:SF1">
    <property type="entry name" value="FOLDASE PROTEIN PRSA"/>
    <property type="match status" value="1"/>
</dbReference>
<dbReference type="InterPro" id="IPR046357">
    <property type="entry name" value="PPIase_dom_sf"/>
</dbReference>
<comment type="subcellular location">
    <subcellularLocation>
        <location evidence="2">Cell membrane</location>
        <topology evidence="2">Lipid-anchor</topology>
    </subcellularLocation>
</comment>
<evidence type="ECO:0000313" key="16">
    <source>
        <dbReference type="Proteomes" id="UP001519273"/>
    </source>
</evidence>